<feature type="compositionally biased region" description="Acidic residues" evidence="1">
    <location>
        <begin position="310"/>
        <end position="333"/>
    </location>
</feature>
<accession>A0A0L0T7I1</accession>
<sequence>MAYFKMVGLDESVDDLIYCMSAMTVPPPTVAGGTPVLPLPLDPDQFYLDHTAADPGAPVVADVSALSAMQQDTPLTMTTAPESIVPPLPSFEFSPSVLFPANPSAYEPGTIFGDLQLSASGRADDPLMTSLRATHDQVFAPVWLPTAAGADSVDQLQPPIKAPSLQSHTPLPAPVTQAHEDWINAHLCNRTTVGTVPSAAADAAAIRRAHQVGFMETAALGNASRTALAATASTPAFMLRKALGMPPTSMARREQAMSCGTSVPVVSPALGLKRTAESELAGHVAKVPRVQEGVTGRAVAAVLLWAEQVQDGEDEEDEWTEEEEEDGWMGAED</sequence>
<protein>
    <submittedName>
        <fullName evidence="2">Uncharacterized protein</fullName>
    </submittedName>
</protein>
<dbReference type="AlphaFoldDB" id="A0A0L0T7I1"/>
<keyword evidence="3" id="KW-1185">Reference proteome</keyword>
<evidence type="ECO:0000256" key="1">
    <source>
        <dbReference type="SAM" id="MobiDB-lite"/>
    </source>
</evidence>
<organism evidence="2 3">
    <name type="scientific">Allomyces macrogynus (strain ATCC 38327)</name>
    <name type="common">Allomyces javanicus var. macrogynus</name>
    <dbReference type="NCBI Taxonomy" id="578462"/>
    <lineage>
        <taxon>Eukaryota</taxon>
        <taxon>Fungi</taxon>
        <taxon>Fungi incertae sedis</taxon>
        <taxon>Blastocladiomycota</taxon>
        <taxon>Blastocladiomycetes</taxon>
        <taxon>Blastocladiales</taxon>
        <taxon>Blastocladiaceae</taxon>
        <taxon>Allomyces</taxon>
    </lineage>
</organism>
<dbReference type="VEuPathDB" id="FungiDB:AMAG_14891"/>
<reference evidence="3" key="2">
    <citation type="submission" date="2009-11" db="EMBL/GenBank/DDBJ databases">
        <title>The Genome Sequence of Allomyces macrogynus strain ATCC 38327.</title>
        <authorList>
            <consortium name="The Broad Institute Genome Sequencing Platform"/>
            <person name="Russ C."/>
            <person name="Cuomo C."/>
            <person name="Shea T."/>
            <person name="Young S.K."/>
            <person name="Zeng Q."/>
            <person name="Koehrsen M."/>
            <person name="Haas B."/>
            <person name="Borodovsky M."/>
            <person name="Guigo R."/>
            <person name="Alvarado L."/>
            <person name="Berlin A."/>
            <person name="Borenstein D."/>
            <person name="Chen Z."/>
            <person name="Engels R."/>
            <person name="Freedman E."/>
            <person name="Gellesch M."/>
            <person name="Goldberg J."/>
            <person name="Griggs A."/>
            <person name="Gujja S."/>
            <person name="Heiman D."/>
            <person name="Hepburn T."/>
            <person name="Howarth C."/>
            <person name="Jen D."/>
            <person name="Larson L."/>
            <person name="Lewis B."/>
            <person name="Mehta T."/>
            <person name="Park D."/>
            <person name="Pearson M."/>
            <person name="Roberts A."/>
            <person name="Saif S."/>
            <person name="Shenoy N."/>
            <person name="Sisk P."/>
            <person name="Stolte C."/>
            <person name="Sykes S."/>
            <person name="Walk T."/>
            <person name="White J."/>
            <person name="Yandava C."/>
            <person name="Burger G."/>
            <person name="Gray M.W."/>
            <person name="Holland P.W.H."/>
            <person name="King N."/>
            <person name="Lang F.B.F."/>
            <person name="Roger A.J."/>
            <person name="Ruiz-Trillo I."/>
            <person name="Lander E."/>
            <person name="Nusbaum C."/>
        </authorList>
    </citation>
    <scope>NUCLEOTIDE SEQUENCE [LARGE SCALE GENOMIC DNA]</scope>
    <source>
        <strain evidence="3">ATCC 38327</strain>
    </source>
</reference>
<dbReference type="EMBL" id="GG745368">
    <property type="protein sequence ID" value="KNE70768.1"/>
    <property type="molecule type" value="Genomic_DNA"/>
</dbReference>
<proteinExistence type="predicted"/>
<name>A0A0L0T7I1_ALLM3</name>
<evidence type="ECO:0000313" key="2">
    <source>
        <dbReference type="EMBL" id="KNE70768.1"/>
    </source>
</evidence>
<gene>
    <name evidence="2" type="ORF">AMAG_14891</name>
</gene>
<feature type="region of interest" description="Disordered" evidence="1">
    <location>
        <begin position="309"/>
        <end position="333"/>
    </location>
</feature>
<evidence type="ECO:0000313" key="3">
    <source>
        <dbReference type="Proteomes" id="UP000054350"/>
    </source>
</evidence>
<reference evidence="2 3" key="1">
    <citation type="submission" date="2009-11" db="EMBL/GenBank/DDBJ databases">
        <title>Annotation of Allomyces macrogynus ATCC 38327.</title>
        <authorList>
            <consortium name="The Broad Institute Genome Sequencing Platform"/>
            <person name="Russ C."/>
            <person name="Cuomo C."/>
            <person name="Burger G."/>
            <person name="Gray M.W."/>
            <person name="Holland P.W.H."/>
            <person name="King N."/>
            <person name="Lang F.B.F."/>
            <person name="Roger A.J."/>
            <person name="Ruiz-Trillo I."/>
            <person name="Young S.K."/>
            <person name="Zeng Q."/>
            <person name="Gargeya S."/>
            <person name="Fitzgerald M."/>
            <person name="Haas B."/>
            <person name="Abouelleil A."/>
            <person name="Alvarado L."/>
            <person name="Arachchi H.M."/>
            <person name="Berlin A."/>
            <person name="Chapman S.B."/>
            <person name="Gearin G."/>
            <person name="Goldberg J."/>
            <person name="Griggs A."/>
            <person name="Gujja S."/>
            <person name="Hansen M."/>
            <person name="Heiman D."/>
            <person name="Howarth C."/>
            <person name="Larimer J."/>
            <person name="Lui A."/>
            <person name="MacDonald P.J.P."/>
            <person name="McCowen C."/>
            <person name="Montmayeur A."/>
            <person name="Murphy C."/>
            <person name="Neiman D."/>
            <person name="Pearson M."/>
            <person name="Priest M."/>
            <person name="Roberts A."/>
            <person name="Saif S."/>
            <person name="Shea T."/>
            <person name="Sisk P."/>
            <person name="Stolte C."/>
            <person name="Sykes S."/>
            <person name="Wortman J."/>
            <person name="Nusbaum C."/>
            <person name="Birren B."/>
        </authorList>
    </citation>
    <scope>NUCLEOTIDE SEQUENCE [LARGE SCALE GENOMIC DNA]</scope>
    <source>
        <strain evidence="2 3">ATCC 38327</strain>
    </source>
</reference>
<dbReference type="Proteomes" id="UP000054350">
    <property type="component" value="Unassembled WGS sequence"/>
</dbReference>